<sequence>MDIKSMNDARYLKFLFIAYFFLLVGCNSRPTDILVPPENFYQVSEKVYRSGQPTPGEMKWLEAQGIKTIINLREYHSDSDDVNGTQLETFHVKMNAGRITDKDVIEVLRKINNTSDPVLVHCWHGSDRTGTVIAMYRIIFENWTKEQAIAELRKKEYGYHELFFPNIVQYLEDVDISAIKQQVFNRQLTDK</sequence>
<gene>
    <name evidence="8" type="ORF">NA736_01640</name>
</gene>
<dbReference type="EMBL" id="JAMZOO010000001">
    <property type="protein sequence ID" value="MEB6855737.1"/>
    <property type="molecule type" value="Genomic_DNA"/>
</dbReference>
<comment type="caution">
    <text evidence="8">The sequence shown here is derived from an EMBL/GenBank/DDBJ whole genome shotgun (WGS) entry which is preliminary data.</text>
</comment>
<dbReference type="PANTHER" id="PTHR31126:SF72">
    <property type="entry name" value="DUAL SPECIFICITY PROTEIN PHOSPHATASE TPBA"/>
    <property type="match status" value="1"/>
</dbReference>
<comment type="catalytic activity">
    <reaction evidence="5">
        <text>1,5-bis(diphospho)-1D-myo-inositol 2,3,4,6-tetrakisphosphate + H2O = 1-diphospho-1D-myo-inositol 2,3,4,5,6-pentakisphosphate + phosphate + 2 H(+)</text>
        <dbReference type="Rhea" id="RHEA:79699"/>
        <dbReference type="ChEBI" id="CHEBI:15377"/>
        <dbReference type="ChEBI" id="CHEBI:15378"/>
        <dbReference type="ChEBI" id="CHEBI:43474"/>
        <dbReference type="ChEBI" id="CHEBI:74946"/>
        <dbReference type="ChEBI" id="CHEBI:77983"/>
        <dbReference type="EC" id="3.6.1.52"/>
    </reaction>
    <physiologicalReaction direction="left-to-right" evidence="5">
        <dbReference type="Rhea" id="RHEA:79700"/>
    </physiologicalReaction>
</comment>
<dbReference type="Gene3D" id="3.90.190.10">
    <property type="entry name" value="Protein tyrosine phosphatase superfamily"/>
    <property type="match status" value="1"/>
</dbReference>
<evidence type="ECO:0000256" key="5">
    <source>
        <dbReference type="ARBA" id="ARBA00047927"/>
    </source>
</evidence>
<name>A0ABU6EA04_9GAMM</name>
<evidence type="ECO:0000313" key="9">
    <source>
        <dbReference type="Proteomes" id="UP001332939"/>
    </source>
</evidence>
<evidence type="ECO:0000256" key="1">
    <source>
        <dbReference type="ARBA" id="ARBA00012527"/>
    </source>
</evidence>
<dbReference type="InterPro" id="IPR004861">
    <property type="entry name" value="Siw14-like"/>
</dbReference>
<dbReference type="InterPro" id="IPR029021">
    <property type="entry name" value="Prot-tyrosine_phosphatase-like"/>
</dbReference>
<dbReference type="PROSITE" id="PS50054">
    <property type="entry name" value="TYR_PHOSPHATASE_DUAL"/>
    <property type="match status" value="1"/>
</dbReference>
<comment type="catalytic activity">
    <reaction evidence="4">
        <text>5-diphospho-1D-myo-inositol 1,2,3,4,6-pentakisphosphate + H2O = 1D-myo-inositol hexakisphosphate + phosphate + H(+)</text>
        <dbReference type="Rhea" id="RHEA:22384"/>
        <dbReference type="ChEBI" id="CHEBI:15377"/>
        <dbReference type="ChEBI" id="CHEBI:15378"/>
        <dbReference type="ChEBI" id="CHEBI:43474"/>
        <dbReference type="ChEBI" id="CHEBI:58130"/>
        <dbReference type="ChEBI" id="CHEBI:58628"/>
        <dbReference type="EC" id="3.6.1.52"/>
    </reaction>
    <physiologicalReaction direction="left-to-right" evidence="4">
        <dbReference type="Rhea" id="RHEA:22385"/>
    </physiologicalReaction>
</comment>
<protein>
    <recommendedName>
        <fullName evidence="1">diphosphoinositol-polyphosphate diphosphatase</fullName>
        <ecNumber evidence="1">3.6.1.52</ecNumber>
    </recommendedName>
</protein>
<evidence type="ECO:0000256" key="3">
    <source>
        <dbReference type="ARBA" id="ARBA00044949"/>
    </source>
</evidence>
<evidence type="ECO:0000259" key="6">
    <source>
        <dbReference type="PROSITE" id="PS50054"/>
    </source>
</evidence>
<evidence type="ECO:0000313" key="8">
    <source>
        <dbReference type="EMBL" id="MEB6855737.1"/>
    </source>
</evidence>
<dbReference type="PROSITE" id="PS50056">
    <property type="entry name" value="TYR_PHOSPHATASE_2"/>
    <property type="match status" value="1"/>
</dbReference>
<dbReference type="PROSITE" id="PS00383">
    <property type="entry name" value="TYR_PHOSPHATASE_1"/>
    <property type="match status" value="1"/>
</dbReference>
<dbReference type="PANTHER" id="PTHR31126">
    <property type="entry name" value="TYROSINE-PROTEIN PHOSPHATASE"/>
    <property type="match status" value="1"/>
</dbReference>
<dbReference type="PROSITE" id="PS51257">
    <property type="entry name" value="PROKAR_LIPOPROTEIN"/>
    <property type="match status" value="1"/>
</dbReference>
<comment type="similarity">
    <text evidence="3">Belongs to the protein-tyrosine phosphatase family. Atypical dual-specificity phosphatase Siw14-like subfamily.</text>
</comment>
<dbReference type="SUPFAM" id="SSF52799">
    <property type="entry name" value="(Phosphotyrosine protein) phosphatases II"/>
    <property type="match status" value="1"/>
</dbReference>
<dbReference type="Pfam" id="PF03162">
    <property type="entry name" value="Y_phosphatase2"/>
    <property type="match status" value="1"/>
</dbReference>
<dbReference type="InterPro" id="IPR016130">
    <property type="entry name" value="Tyr_Pase_AS"/>
</dbReference>
<dbReference type="InterPro" id="IPR000387">
    <property type="entry name" value="Tyr_Pase_dom"/>
</dbReference>
<organism evidence="8 9">
    <name type="scientific">Proteus cibi</name>
    <dbReference type="NCBI Taxonomy" id="2050966"/>
    <lineage>
        <taxon>Bacteria</taxon>
        <taxon>Pseudomonadati</taxon>
        <taxon>Pseudomonadota</taxon>
        <taxon>Gammaproteobacteria</taxon>
        <taxon>Enterobacterales</taxon>
        <taxon>Morganellaceae</taxon>
        <taxon>Proteus</taxon>
    </lineage>
</organism>
<dbReference type="InterPro" id="IPR020422">
    <property type="entry name" value="TYR_PHOSPHATASE_DUAL_dom"/>
</dbReference>
<dbReference type="RefSeq" id="WP_325933632.1">
    <property type="nucleotide sequence ID" value="NZ_JAMZOO010000001.1"/>
</dbReference>
<evidence type="ECO:0000256" key="4">
    <source>
        <dbReference type="ARBA" id="ARBA00047342"/>
    </source>
</evidence>
<evidence type="ECO:0000259" key="7">
    <source>
        <dbReference type="PROSITE" id="PS50056"/>
    </source>
</evidence>
<proteinExistence type="inferred from homology"/>
<reference evidence="8 9" key="1">
    <citation type="submission" date="2022-05" db="EMBL/GenBank/DDBJ databases">
        <title>Whole genome sequences of Escherichia coli of fish isolates collected from Assam, India.</title>
        <authorList>
            <person name="Sudha S."/>
            <person name="Muneeb K.H."/>
            <person name="Rakshit O."/>
            <person name="Mendem S.K."/>
            <person name="Raisen C."/>
            <person name="Holmes M.A."/>
            <person name="Shome B.R."/>
            <person name="Sivaraman G.K."/>
        </authorList>
    </citation>
    <scope>NUCLEOTIDE SEQUENCE [LARGE SCALE GENOMIC DNA]</scope>
    <source>
        <strain evidence="8 9">278</strain>
    </source>
</reference>
<keyword evidence="2" id="KW-0378">Hydrolase</keyword>
<accession>A0ABU6EA04</accession>
<feature type="domain" description="Tyrosine specific protein phosphatases" evidence="7">
    <location>
        <begin position="102"/>
        <end position="158"/>
    </location>
</feature>
<evidence type="ECO:0000256" key="2">
    <source>
        <dbReference type="ARBA" id="ARBA00022801"/>
    </source>
</evidence>
<dbReference type="Proteomes" id="UP001332939">
    <property type="component" value="Unassembled WGS sequence"/>
</dbReference>
<feature type="domain" description="Tyrosine-protein phosphatase" evidence="6">
    <location>
        <begin position="39"/>
        <end position="180"/>
    </location>
</feature>
<dbReference type="EC" id="3.6.1.52" evidence="1"/>
<keyword evidence="9" id="KW-1185">Reference proteome</keyword>